<evidence type="ECO:0000256" key="2">
    <source>
        <dbReference type="ARBA" id="ARBA00006810"/>
    </source>
</evidence>
<dbReference type="Proteomes" id="UP000020977">
    <property type="component" value="Unassembled WGS sequence"/>
</dbReference>
<proteinExistence type="inferred from homology"/>
<keyword evidence="6" id="KW-0375">Hydrogen ion transport</keyword>
<keyword evidence="10" id="KW-0066">ATP synthesis</keyword>
<evidence type="ECO:0000256" key="3">
    <source>
        <dbReference type="ARBA" id="ARBA00022448"/>
    </source>
</evidence>
<dbReference type="GO" id="GO:0045259">
    <property type="term" value="C:proton-transporting ATP synthase complex"/>
    <property type="evidence" value="ECO:0007669"/>
    <property type="project" value="UniProtKB-KW"/>
</dbReference>
<name>A0A014NQT4_9BACT</name>
<evidence type="ECO:0000313" key="12">
    <source>
        <dbReference type="EMBL" id="EXU61217.1"/>
    </source>
</evidence>
<evidence type="ECO:0000256" key="10">
    <source>
        <dbReference type="ARBA" id="ARBA00023310"/>
    </source>
</evidence>
<comment type="subcellular location">
    <subcellularLocation>
        <location evidence="1">Membrane</location>
        <topology evidence="1">Multi-pass membrane protein</topology>
    </subcellularLocation>
</comment>
<comment type="similarity">
    <text evidence="2">Belongs to the ATPase A chain family.</text>
</comment>
<keyword evidence="7 11" id="KW-1133">Transmembrane helix</keyword>
<dbReference type="PRINTS" id="PR00123">
    <property type="entry name" value="ATPASEA"/>
</dbReference>
<dbReference type="InterPro" id="IPR045082">
    <property type="entry name" value="ATP_syn_F0_a_bact/chloroplast"/>
</dbReference>
<sequence length="242" mass="27360">MDFFSHWNQPQLFTLFILVVFVIILSIIIFFHIKKAKVDKAPSAIVLFAESYFLFIDDLVESSGEGYVNKAKPYIFSLFTFFLLGNLLSLAGLEPISTSLSVTLSLAIISWLGIFVVGSIFAKRYYILEFAKNPLKIIGAPAPLISLSFRMYGNIISGSVFFLIIYSGVLWLYQKIPLGAFGNFNLPVVLIFPPFLIYFDIIGSLIQSFIFVILTVSYWGMEVIHPPQKQKIEQKTLNIVQT</sequence>
<feature type="transmembrane region" description="Helical" evidence="11">
    <location>
        <begin position="12"/>
        <end position="33"/>
    </location>
</feature>
<evidence type="ECO:0000256" key="11">
    <source>
        <dbReference type="SAM" id="Phobius"/>
    </source>
</evidence>
<organism evidence="12 13">
    <name type="scientific">Mesomycoplasma ovipneumoniae 14811</name>
    <dbReference type="NCBI Taxonomy" id="1188239"/>
    <lineage>
        <taxon>Bacteria</taxon>
        <taxon>Bacillati</taxon>
        <taxon>Mycoplasmatota</taxon>
        <taxon>Mycoplasmoidales</taxon>
        <taxon>Metamycoplasmataceae</taxon>
        <taxon>Mesomycoplasma</taxon>
    </lineage>
</organism>
<accession>A0A014NQT4</accession>
<reference evidence="12 13" key="1">
    <citation type="submission" date="2014-03" db="EMBL/GenBank/DDBJ databases">
        <title>Genome sequence of Mycoplasma ovipneumoniae strain 14811.</title>
        <authorList>
            <person name="Sirand-Pugnet P."/>
            <person name="Breton M."/>
            <person name="Dordet-Frisoni E."/>
            <person name="Baranowski E."/>
            <person name="Barre A."/>
            <person name="Couture C."/>
            <person name="Dupuy V."/>
            <person name="Gaurivaud P."/>
            <person name="Jacob D."/>
            <person name="Lemaitre C."/>
            <person name="Manso-Silvan L."/>
            <person name="Nikolski M."/>
            <person name="Nouvel L.-X."/>
            <person name="Poumarat F."/>
            <person name="Tardy F."/>
            <person name="Thebault P."/>
            <person name="Theil S."/>
            <person name="Citti C."/>
            <person name="Thiaucourt F."/>
            <person name="Blanchard A."/>
        </authorList>
    </citation>
    <scope>NUCLEOTIDE SEQUENCE [LARGE SCALE GENOMIC DNA]</scope>
    <source>
        <strain evidence="12 13">14811</strain>
    </source>
</reference>
<dbReference type="InterPro" id="IPR035908">
    <property type="entry name" value="F0_ATP_A_sf"/>
</dbReference>
<keyword evidence="4" id="KW-0138">CF(0)</keyword>
<dbReference type="GO" id="GO:0046933">
    <property type="term" value="F:proton-transporting ATP synthase activity, rotational mechanism"/>
    <property type="evidence" value="ECO:0007669"/>
    <property type="project" value="TreeGrafter"/>
</dbReference>
<dbReference type="GO" id="GO:0005886">
    <property type="term" value="C:plasma membrane"/>
    <property type="evidence" value="ECO:0007669"/>
    <property type="project" value="TreeGrafter"/>
</dbReference>
<feature type="transmembrane region" description="Helical" evidence="11">
    <location>
        <begin position="99"/>
        <end position="122"/>
    </location>
</feature>
<comment type="caution">
    <text evidence="12">The sequence shown here is derived from an EMBL/GenBank/DDBJ whole genome shotgun (WGS) entry which is preliminary data.</text>
</comment>
<dbReference type="Gene3D" id="1.20.120.220">
    <property type="entry name" value="ATP synthase, F0 complex, subunit A"/>
    <property type="match status" value="1"/>
</dbReference>
<feature type="transmembrane region" description="Helical" evidence="11">
    <location>
        <begin position="151"/>
        <end position="173"/>
    </location>
</feature>
<evidence type="ECO:0000313" key="13">
    <source>
        <dbReference type="Proteomes" id="UP000020977"/>
    </source>
</evidence>
<gene>
    <name evidence="12" type="primary">atpB</name>
    <name evidence="12" type="ORF">MOVI_2600</name>
</gene>
<evidence type="ECO:0000256" key="6">
    <source>
        <dbReference type="ARBA" id="ARBA00022781"/>
    </source>
</evidence>
<dbReference type="EMBL" id="JFAD01000014">
    <property type="protein sequence ID" value="EXU61217.1"/>
    <property type="molecule type" value="Genomic_DNA"/>
</dbReference>
<feature type="transmembrane region" description="Helical" evidence="11">
    <location>
        <begin position="195"/>
        <end position="221"/>
    </location>
</feature>
<keyword evidence="3" id="KW-0813">Transport</keyword>
<dbReference type="PANTHER" id="PTHR42823">
    <property type="entry name" value="ATP SYNTHASE SUBUNIT A, CHLOROPLASTIC"/>
    <property type="match status" value="1"/>
</dbReference>
<evidence type="ECO:0000256" key="8">
    <source>
        <dbReference type="ARBA" id="ARBA00023065"/>
    </source>
</evidence>
<keyword evidence="9 11" id="KW-0472">Membrane</keyword>
<protein>
    <submittedName>
        <fullName evidence="12">ATP synthase A chain</fullName>
    </submittedName>
</protein>
<evidence type="ECO:0000256" key="9">
    <source>
        <dbReference type="ARBA" id="ARBA00023136"/>
    </source>
</evidence>
<dbReference type="AlphaFoldDB" id="A0A014NQT4"/>
<evidence type="ECO:0000256" key="4">
    <source>
        <dbReference type="ARBA" id="ARBA00022547"/>
    </source>
</evidence>
<evidence type="ECO:0000256" key="7">
    <source>
        <dbReference type="ARBA" id="ARBA00022989"/>
    </source>
</evidence>
<dbReference type="RefSeq" id="WP_044284104.1">
    <property type="nucleotide sequence ID" value="NZ_JFAD01000014.1"/>
</dbReference>
<evidence type="ECO:0000256" key="1">
    <source>
        <dbReference type="ARBA" id="ARBA00004141"/>
    </source>
</evidence>
<dbReference type="NCBIfam" id="NF004487">
    <property type="entry name" value="PRK05815.3-5"/>
    <property type="match status" value="1"/>
</dbReference>
<dbReference type="STRING" id="1188239.MOVI_2600"/>
<dbReference type="InterPro" id="IPR000568">
    <property type="entry name" value="ATP_synth_F0_asu"/>
</dbReference>
<evidence type="ECO:0000256" key="5">
    <source>
        <dbReference type="ARBA" id="ARBA00022692"/>
    </source>
</evidence>
<keyword evidence="5 11" id="KW-0812">Transmembrane</keyword>
<keyword evidence="8" id="KW-0406">Ion transport</keyword>
<feature type="transmembrane region" description="Helical" evidence="11">
    <location>
        <begin position="74"/>
        <end position="93"/>
    </location>
</feature>
<dbReference type="PANTHER" id="PTHR42823:SF3">
    <property type="entry name" value="ATP SYNTHASE SUBUNIT A, CHLOROPLASTIC"/>
    <property type="match status" value="1"/>
</dbReference>
<dbReference type="Pfam" id="PF00119">
    <property type="entry name" value="ATP-synt_A"/>
    <property type="match status" value="1"/>
</dbReference>
<dbReference type="eggNOG" id="COG0356">
    <property type="taxonomic scope" value="Bacteria"/>
</dbReference>
<dbReference type="SUPFAM" id="SSF81336">
    <property type="entry name" value="F1F0 ATP synthase subunit A"/>
    <property type="match status" value="1"/>
</dbReference>
<dbReference type="GO" id="GO:0042777">
    <property type="term" value="P:proton motive force-driven plasma membrane ATP synthesis"/>
    <property type="evidence" value="ECO:0007669"/>
    <property type="project" value="TreeGrafter"/>
</dbReference>